<protein>
    <submittedName>
        <fullName evidence="5">DNA-binding Lrp family transcriptional regulator</fullName>
    </submittedName>
</protein>
<dbReference type="GO" id="GO:0006355">
    <property type="term" value="P:regulation of DNA-templated transcription"/>
    <property type="evidence" value="ECO:0007669"/>
    <property type="project" value="UniProtKB-ARBA"/>
</dbReference>
<keyword evidence="3" id="KW-0804">Transcription</keyword>
<dbReference type="RefSeq" id="WP_179582377.1">
    <property type="nucleotide sequence ID" value="NZ_JACBYR010000001.1"/>
</dbReference>
<dbReference type="PANTHER" id="PTHR30154:SF34">
    <property type="entry name" value="TRANSCRIPTIONAL REGULATOR AZLB"/>
    <property type="match status" value="1"/>
</dbReference>
<accession>A0A7Y9IPU6</accession>
<dbReference type="PANTHER" id="PTHR30154">
    <property type="entry name" value="LEUCINE-RESPONSIVE REGULATORY PROTEIN"/>
    <property type="match status" value="1"/>
</dbReference>
<evidence type="ECO:0000256" key="2">
    <source>
        <dbReference type="ARBA" id="ARBA00023125"/>
    </source>
</evidence>
<proteinExistence type="predicted"/>
<dbReference type="SMART" id="SM00344">
    <property type="entry name" value="HTH_ASNC"/>
    <property type="match status" value="1"/>
</dbReference>
<dbReference type="InterPro" id="IPR011008">
    <property type="entry name" value="Dimeric_a/b-barrel"/>
</dbReference>
<gene>
    <name evidence="5" type="ORF">FHW18_000148</name>
</gene>
<organism evidence="5 6">
    <name type="scientific">Pigmentiphaga litoralis</name>
    <dbReference type="NCBI Taxonomy" id="516702"/>
    <lineage>
        <taxon>Bacteria</taxon>
        <taxon>Pseudomonadati</taxon>
        <taxon>Pseudomonadota</taxon>
        <taxon>Betaproteobacteria</taxon>
        <taxon>Burkholderiales</taxon>
        <taxon>Alcaligenaceae</taxon>
        <taxon>Pigmentiphaga</taxon>
    </lineage>
</organism>
<dbReference type="AlphaFoldDB" id="A0A7Y9IPU6"/>
<dbReference type="SUPFAM" id="SSF46785">
    <property type="entry name" value="Winged helix' DNA-binding domain"/>
    <property type="match status" value="1"/>
</dbReference>
<dbReference type="GO" id="GO:0043200">
    <property type="term" value="P:response to amino acid"/>
    <property type="evidence" value="ECO:0007669"/>
    <property type="project" value="TreeGrafter"/>
</dbReference>
<dbReference type="Gene3D" id="3.30.70.920">
    <property type="match status" value="1"/>
</dbReference>
<keyword evidence="6" id="KW-1185">Reference proteome</keyword>
<keyword evidence="2 5" id="KW-0238">DNA-binding</keyword>
<dbReference type="CDD" id="cd00090">
    <property type="entry name" value="HTH_ARSR"/>
    <property type="match status" value="1"/>
</dbReference>
<dbReference type="Pfam" id="PF01037">
    <property type="entry name" value="AsnC_trans_reg"/>
    <property type="match status" value="1"/>
</dbReference>
<dbReference type="InterPro" id="IPR011991">
    <property type="entry name" value="ArsR-like_HTH"/>
</dbReference>
<dbReference type="EMBL" id="JACBYR010000001">
    <property type="protein sequence ID" value="NYE80877.1"/>
    <property type="molecule type" value="Genomic_DNA"/>
</dbReference>
<dbReference type="GO" id="GO:0043565">
    <property type="term" value="F:sequence-specific DNA binding"/>
    <property type="evidence" value="ECO:0007669"/>
    <property type="project" value="InterPro"/>
</dbReference>
<keyword evidence="1" id="KW-0805">Transcription regulation</keyword>
<evidence type="ECO:0000256" key="1">
    <source>
        <dbReference type="ARBA" id="ARBA00023015"/>
    </source>
</evidence>
<dbReference type="PROSITE" id="PS50956">
    <property type="entry name" value="HTH_ASNC_2"/>
    <property type="match status" value="1"/>
</dbReference>
<dbReference type="InterPro" id="IPR019888">
    <property type="entry name" value="Tscrpt_reg_AsnC-like"/>
</dbReference>
<evidence type="ECO:0000259" key="4">
    <source>
        <dbReference type="PROSITE" id="PS50956"/>
    </source>
</evidence>
<dbReference type="InterPro" id="IPR036388">
    <property type="entry name" value="WH-like_DNA-bd_sf"/>
</dbReference>
<dbReference type="PRINTS" id="PR00033">
    <property type="entry name" value="HTHASNC"/>
</dbReference>
<feature type="domain" description="HTH asnC-type" evidence="4">
    <location>
        <begin position="10"/>
        <end position="71"/>
    </location>
</feature>
<evidence type="ECO:0000313" key="5">
    <source>
        <dbReference type="EMBL" id="NYE80877.1"/>
    </source>
</evidence>
<dbReference type="Gene3D" id="1.10.10.10">
    <property type="entry name" value="Winged helix-like DNA-binding domain superfamily/Winged helix DNA-binding domain"/>
    <property type="match status" value="1"/>
</dbReference>
<dbReference type="Proteomes" id="UP000542125">
    <property type="component" value="Unassembled WGS sequence"/>
</dbReference>
<dbReference type="InterPro" id="IPR000485">
    <property type="entry name" value="AsnC-type_HTH_dom"/>
</dbReference>
<sequence length="163" mass="18297">MKKNAPSETLDETDVQILRHLQDDGRLSNAKLAQRVALSETPCWHRLRKLESEGYIQSYQAMLDRRKLGLGELAFISLNFSPHTAEAFASLEKLVEASEEVLTCHRVTGEADFVMTVVAEDLDSVRDFIDTVLRSLPNVATIRTSLSLREVKFSSRLPLPGAR</sequence>
<dbReference type="InterPro" id="IPR036390">
    <property type="entry name" value="WH_DNA-bd_sf"/>
</dbReference>
<dbReference type="GO" id="GO:0005829">
    <property type="term" value="C:cytosol"/>
    <property type="evidence" value="ECO:0007669"/>
    <property type="project" value="TreeGrafter"/>
</dbReference>
<evidence type="ECO:0000256" key="3">
    <source>
        <dbReference type="ARBA" id="ARBA00023163"/>
    </source>
</evidence>
<evidence type="ECO:0000313" key="6">
    <source>
        <dbReference type="Proteomes" id="UP000542125"/>
    </source>
</evidence>
<reference evidence="5 6" key="1">
    <citation type="submission" date="2020-07" db="EMBL/GenBank/DDBJ databases">
        <title>Genomic Encyclopedia of Type Strains, Phase IV (KMG-V): Genome sequencing to study the core and pangenomes of soil and plant-associated prokaryotes.</title>
        <authorList>
            <person name="Whitman W."/>
        </authorList>
    </citation>
    <scope>NUCLEOTIDE SEQUENCE [LARGE SCALE GENOMIC DNA]</scope>
    <source>
        <strain evidence="5 6">SAS40</strain>
    </source>
</reference>
<dbReference type="Pfam" id="PF13412">
    <property type="entry name" value="HTH_24"/>
    <property type="match status" value="1"/>
</dbReference>
<dbReference type="InterPro" id="IPR019887">
    <property type="entry name" value="Tscrpt_reg_AsnC/Lrp_C"/>
</dbReference>
<name>A0A7Y9IPU6_9BURK</name>
<comment type="caution">
    <text evidence="5">The sequence shown here is derived from an EMBL/GenBank/DDBJ whole genome shotgun (WGS) entry which is preliminary data.</text>
</comment>
<dbReference type="SUPFAM" id="SSF54909">
    <property type="entry name" value="Dimeric alpha+beta barrel"/>
    <property type="match status" value="1"/>
</dbReference>